<evidence type="ECO:0000256" key="3">
    <source>
        <dbReference type="ARBA" id="ARBA00022723"/>
    </source>
</evidence>
<dbReference type="OrthoDB" id="9811253at2"/>
<feature type="binding site" evidence="11">
    <location>
        <position position="363"/>
    </location>
    <ligand>
        <name>homogentisate</name>
        <dbReference type="ChEBI" id="CHEBI:16169"/>
    </ligand>
</feature>
<evidence type="ECO:0000313" key="15">
    <source>
        <dbReference type="EMBL" id="ABE36896.1"/>
    </source>
</evidence>
<keyword evidence="4" id="KW-0828">Tyrosine catabolism</keyword>
<evidence type="ECO:0000259" key="14">
    <source>
        <dbReference type="Pfam" id="PF20510"/>
    </source>
</evidence>
<dbReference type="GO" id="GO:0006559">
    <property type="term" value="P:L-phenylalanine catabolic process"/>
    <property type="evidence" value="ECO:0007669"/>
    <property type="project" value="UniProtKB-UniRule"/>
</dbReference>
<gene>
    <name evidence="15" type="ORF">Bxe_C1025</name>
</gene>
<protein>
    <recommendedName>
        <fullName evidence="9">Homogentisate 1,2-dioxygenase</fullName>
        <ecNumber evidence="9">1.13.11.5</ecNumber>
    </recommendedName>
</protein>
<dbReference type="GO" id="GO:0005737">
    <property type="term" value="C:cytoplasm"/>
    <property type="evidence" value="ECO:0007669"/>
    <property type="project" value="TreeGrafter"/>
</dbReference>
<keyword evidence="16" id="KW-1185">Reference proteome</keyword>
<evidence type="ECO:0000256" key="7">
    <source>
        <dbReference type="ARBA" id="ARBA00023004"/>
    </source>
</evidence>
<evidence type="ECO:0000256" key="12">
    <source>
        <dbReference type="SAM" id="MobiDB-lite"/>
    </source>
</evidence>
<evidence type="ECO:0000313" key="16">
    <source>
        <dbReference type="Proteomes" id="UP000001817"/>
    </source>
</evidence>
<evidence type="ECO:0000259" key="13">
    <source>
        <dbReference type="Pfam" id="PF04209"/>
    </source>
</evidence>
<dbReference type="Pfam" id="PF04209">
    <property type="entry name" value="HgmA_C"/>
    <property type="match status" value="1"/>
</dbReference>
<dbReference type="AlphaFoldDB" id="Q13G93"/>
<sequence length="429" mass="47166">MDELHYQNGFANEHESEASPGTLPVGRNSPQRPAHGLYTEQLSGTSFTAGRSEFRRSWLYRIRPSAAHADFVPVDNARYFEAGSASFVPSRFRWMPLPLPTGSTNFIEGLHTMAIAGSPESREGAAYHVYAAASSMDFAFSNHDAEMLVFPQSGTLRAITEFGVLEIGPQELLLIPRGVKFRIELPDGASRGYVCENFGAHLRLPELGPIGSNGLANARDFQAPTAWFEDVRQTTRLLVKFAGSLWQCDLDHSPFDVVAWHGNLCPYKYDMMRFMSINSVSYDHADPSIGALLTSPSAFTGTPNFEIAIFPPRWLVAEDTFRPPWFHRNVMCEFVGVLSGLHEAHGSGFPPGACSLHNSFAAHGPDPAVFERASSVALSPEKLSGSILAVFETRLPCRVSAFARSTPLRKPAYDATWDTLPLVTPPKFA</sequence>
<evidence type="ECO:0000256" key="10">
    <source>
        <dbReference type="PIRSR" id="PIRSR605708-1"/>
    </source>
</evidence>
<evidence type="ECO:0000256" key="5">
    <source>
        <dbReference type="ARBA" id="ARBA00022964"/>
    </source>
</evidence>
<organism evidence="15 16">
    <name type="scientific">Paraburkholderia xenovorans (strain LB400)</name>
    <dbReference type="NCBI Taxonomy" id="266265"/>
    <lineage>
        <taxon>Bacteria</taxon>
        <taxon>Pseudomonadati</taxon>
        <taxon>Pseudomonadota</taxon>
        <taxon>Betaproteobacteria</taxon>
        <taxon>Burkholderiales</taxon>
        <taxon>Burkholderiaceae</taxon>
        <taxon>Paraburkholderia</taxon>
    </lineage>
</organism>
<keyword evidence="5" id="KW-0223">Dioxygenase</keyword>
<dbReference type="InterPro" id="IPR046451">
    <property type="entry name" value="HgmA_C"/>
</dbReference>
<feature type="binding site" evidence="11">
    <location>
        <position position="333"/>
    </location>
    <ligand>
        <name>Fe cation</name>
        <dbReference type="ChEBI" id="CHEBI:24875"/>
    </ligand>
</feature>
<dbReference type="InterPro" id="IPR014710">
    <property type="entry name" value="RmlC-like_jellyroll"/>
</dbReference>
<evidence type="ECO:0000256" key="4">
    <source>
        <dbReference type="ARBA" id="ARBA00022878"/>
    </source>
</evidence>
<evidence type="ECO:0000256" key="11">
    <source>
        <dbReference type="PIRSR" id="PIRSR605708-2"/>
    </source>
</evidence>
<evidence type="ECO:0000256" key="9">
    <source>
        <dbReference type="NCBIfam" id="TIGR01015"/>
    </source>
</evidence>
<dbReference type="Proteomes" id="UP000001817">
    <property type="component" value="Chromosome 3"/>
</dbReference>
<dbReference type="Gene3D" id="2.60.120.10">
    <property type="entry name" value="Jelly Rolls"/>
    <property type="match status" value="1"/>
</dbReference>
<evidence type="ECO:0000256" key="1">
    <source>
        <dbReference type="ARBA" id="ARBA00001962"/>
    </source>
</evidence>
<evidence type="ECO:0000256" key="2">
    <source>
        <dbReference type="ARBA" id="ARBA00007757"/>
    </source>
</evidence>
<dbReference type="PATRIC" id="fig|266265.5.peg.8786"/>
<dbReference type="PANTHER" id="PTHR11056">
    <property type="entry name" value="HOMOGENTISATE 1,2-DIOXYGENASE"/>
    <property type="match status" value="1"/>
</dbReference>
<dbReference type="KEGG" id="bxb:DR64_7427"/>
<dbReference type="FunFam" id="2.60.120.10:FF:000034">
    <property type="entry name" value="Homogentisate 1,2-dioxygenase"/>
    <property type="match status" value="1"/>
</dbReference>
<keyword evidence="8" id="KW-0585">Phenylalanine catabolism</keyword>
<keyword evidence="6 15" id="KW-0560">Oxidoreductase</keyword>
<dbReference type="GO" id="GO:0046872">
    <property type="term" value="F:metal ion binding"/>
    <property type="evidence" value="ECO:0007669"/>
    <property type="project" value="UniProtKB-KW"/>
</dbReference>
<feature type="domain" description="Homogentisate 1,2-dioxygenase N-terminal" evidence="14">
    <location>
        <begin position="5"/>
        <end position="271"/>
    </location>
</feature>
<dbReference type="Pfam" id="PF20510">
    <property type="entry name" value="HgmA_N"/>
    <property type="match status" value="1"/>
</dbReference>
<feature type="domain" description="Homogentisate 1,2-dioxygenase C-terminal" evidence="13">
    <location>
        <begin position="273"/>
        <end position="420"/>
    </location>
</feature>
<dbReference type="SUPFAM" id="SSF51182">
    <property type="entry name" value="RmlC-like cupins"/>
    <property type="match status" value="1"/>
</dbReference>
<dbReference type="STRING" id="266265.Bxe_C1025"/>
<dbReference type="GO" id="GO:0006572">
    <property type="term" value="P:L-tyrosine catabolic process"/>
    <property type="evidence" value="ECO:0007669"/>
    <property type="project" value="UniProtKB-UniRule"/>
</dbReference>
<keyword evidence="7 11" id="KW-0408">Iron</keyword>
<feature type="region of interest" description="Disordered" evidence="12">
    <location>
        <begin position="1"/>
        <end position="42"/>
    </location>
</feature>
<dbReference type="RefSeq" id="WP_011494143.1">
    <property type="nucleotide sequence ID" value="NC_007953.1"/>
</dbReference>
<dbReference type="InterPro" id="IPR046452">
    <property type="entry name" value="HgmA_N"/>
</dbReference>
<comment type="similarity">
    <text evidence="2">Belongs to the homogentisate dioxygenase family.</text>
</comment>
<dbReference type="InterPro" id="IPR005708">
    <property type="entry name" value="Homogentis_dOase"/>
</dbReference>
<comment type="cofactor">
    <cofactor evidence="1 11">
        <name>Fe cation</name>
        <dbReference type="ChEBI" id="CHEBI:24875"/>
    </cofactor>
</comment>
<dbReference type="EMBL" id="CP000272">
    <property type="protein sequence ID" value="ABE36896.1"/>
    <property type="molecule type" value="Genomic_DNA"/>
</dbReference>
<dbReference type="PANTHER" id="PTHR11056:SF0">
    <property type="entry name" value="HOMOGENTISATE 1,2-DIOXYGENASE"/>
    <property type="match status" value="1"/>
</dbReference>
<dbReference type="GO" id="GO:0004411">
    <property type="term" value="F:homogentisate 1,2-dioxygenase activity"/>
    <property type="evidence" value="ECO:0007669"/>
    <property type="project" value="UniProtKB-UniRule"/>
</dbReference>
<reference evidence="15 16" key="1">
    <citation type="journal article" date="2006" name="Proc. Natl. Acad. Sci. U.S.A.">
        <title>Burkholderia xenovorans LB400 harbors a multi-replicon, 9.73-Mbp genome shaped for versatility.</title>
        <authorList>
            <person name="Chain P.S."/>
            <person name="Denef V.J."/>
            <person name="Konstantinidis K.T."/>
            <person name="Vergez L.M."/>
            <person name="Agullo L."/>
            <person name="Reyes V.L."/>
            <person name="Hauser L."/>
            <person name="Cordova M."/>
            <person name="Gomez L."/>
            <person name="Gonzalez M."/>
            <person name="Land M."/>
            <person name="Lao V."/>
            <person name="Larimer F."/>
            <person name="LiPuma J.J."/>
            <person name="Mahenthiralingam E."/>
            <person name="Malfatti S.A."/>
            <person name="Marx C.J."/>
            <person name="Parnell J.J."/>
            <person name="Ramette A."/>
            <person name="Richardson P."/>
            <person name="Seeger M."/>
            <person name="Smith D."/>
            <person name="Spilker T."/>
            <person name="Sul W.J."/>
            <person name="Tsoi T.V."/>
            <person name="Ulrich L.E."/>
            <person name="Zhulin I.B."/>
            <person name="Tiedje J.M."/>
        </authorList>
    </citation>
    <scope>NUCLEOTIDE SEQUENCE [LARGE SCALE GENOMIC DNA]</scope>
    <source>
        <strain evidence="15 16">LB400</strain>
    </source>
</reference>
<dbReference type="InterPro" id="IPR011051">
    <property type="entry name" value="RmlC_Cupin_sf"/>
</dbReference>
<dbReference type="KEGG" id="bxe:Bxe_C1025"/>
<proteinExistence type="inferred from homology"/>
<evidence type="ECO:0000256" key="6">
    <source>
        <dbReference type="ARBA" id="ARBA00023002"/>
    </source>
</evidence>
<dbReference type="NCBIfam" id="TIGR01015">
    <property type="entry name" value="hmgA"/>
    <property type="match status" value="1"/>
</dbReference>
<name>Q13G93_PARXL</name>
<feature type="binding site" evidence="11">
    <location>
        <position position="327"/>
    </location>
    <ligand>
        <name>Fe cation</name>
        <dbReference type="ChEBI" id="CHEBI:24875"/>
    </ligand>
</feature>
<evidence type="ECO:0000256" key="8">
    <source>
        <dbReference type="ARBA" id="ARBA00023232"/>
    </source>
</evidence>
<feature type="active site" description="Proton acceptor" evidence="10">
    <location>
        <position position="284"/>
    </location>
</feature>
<accession>Q13G93</accession>
<dbReference type="eggNOG" id="COG3508">
    <property type="taxonomic scope" value="Bacteria"/>
</dbReference>
<dbReference type="CDD" id="cd07000">
    <property type="entry name" value="cupin_HGO_N"/>
    <property type="match status" value="1"/>
</dbReference>
<dbReference type="EC" id="1.13.11.5" evidence="9"/>
<feature type="binding site" evidence="11">
    <location>
        <position position="363"/>
    </location>
    <ligand>
        <name>Fe cation</name>
        <dbReference type="ChEBI" id="CHEBI:24875"/>
    </ligand>
</feature>
<keyword evidence="3 11" id="KW-0479">Metal-binding</keyword>